<feature type="transmembrane region" description="Helical" evidence="1">
    <location>
        <begin position="48"/>
        <end position="67"/>
    </location>
</feature>
<keyword evidence="1" id="KW-0812">Transmembrane</keyword>
<keyword evidence="1" id="KW-0472">Membrane</keyword>
<dbReference type="RefSeq" id="WP_166125356.1">
    <property type="nucleotide sequence ID" value="NZ_JAANOQ010000001.1"/>
</dbReference>
<evidence type="ECO:0000313" key="3">
    <source>
        <dbReference type="Proteomes" id="UP000605990"/>
    </source>
</evidence>
<organism evidence="2 3">
    <name type="scientific">Flavobacterium bernardetii</name>
    <dbReference type="NCBI Taxonomy" id="2813823"/>
    <lineage>
        <taxon>Bacteria</taxon>
        <taxon>Pseudomonadati</taxon>
        <taxon>Bacteroidota</taxon>
        <taxon>Flavobacteriia</taxon>
        <taxon>Flavobacteriales</taxon>
        <taxon>Flavobacteriaceae</taxon>
        <taxon>Flavobacterium</taxon>
    </lineage>
</organism>
<feature type="transmembrane region" description="Helical" evidence="1">
    <location>
        <begin position="79"/>
        <end position="99"/>
    </location>
</feature>
<accession>A0ABR7IWJ8</accession>
<protein>
    <submittedName>
        <fullName evidence="2">Uncharacterized protein</fullName>
    </submittedName>
</protein>
<feature type="transmembrane region" description="Helical" evidence="1">
    <location>
        <begin position="106"/>
        <end position="128"/>
    </location>
</feature>
<keyword evidence="1" id="KW-1133">Transmembrane helix</keyword>
<dbReference type="EMBL" id="JACRUN010000001">
    <property type="protein sequence ID" value="MBC5834146.1"/>
    <property type="molecule type" value="Genomic_DNA"/>
</dbReference>
<evidence type="ECO:0000313" key="2">
    <source>
        <dbReference type="EMBL" id="MBC5834146.1"/>
    </source>
</evidence>
<evidence type="ECO:0000256" key="1">
    <source>
        <dbReference type="SAM" id="Phobius"/>
    </source>
</evidence>
<proteinExistence type="predicted"/>
<sequence>MNFKVESIFETYNELIGIFLFNTFFIFLVLSIISIFKKNLIEYEYLKIFAFILIFIGVFDFALYIINENFNYERMTGKYGIFYILMLVFHCFFPLILLIPKIQIKIVSFLIVLFLMQMGRFFELIVILTTSFHRDYLP</sequence>
<feature type="transmembrane region" description="Helical" evidence="1">
    <location>
        <begin position="15"/>
        <end position="36"/>
    </location>
</feature>
<dbReference type="Proteomes" id="UP000605990">
    <property type="component" value="Unassembled WGS sequence"/>
</dbReference>
<reference evidence="2 3" key="1">
    <citation type="submission" date="2020-08" db="EMBL/GenBank/DDBJ databases">
        <title>Description of novel Flavobacterium F-408 isolate.</title>
        <authorList>
            <person name="Saticioglu I.B."/>
            <person name="Duman M."/>
            <person name="Altun S."/>
        </authorList>
    </citation>
    <scope>NUCLEOTIDE SEQUENCE [LARGE SCALE GENOMIC DNA]</scope>
    <source>
        <strain evidence="2 3">F-408</strain>
    </source>
</reference>
<gene>
    <name evidence="2" type="ORF">H8R27_04535</name>
</gene>
<keyword evidence="3" id="KW-1185">Reference proteome</keyword>
<name>A0ABR7IWJ8_9FLAO</name>
<comment type="caution">
    <text evidence="2">The sequence shown here is derived from an EMBL/GenBank/DDBJ whole genome shotgun (WGS) entry which is preliminary data.</text>
</comment>